<evidence type="ECO:0000256" key="3">
    <source>
        <dbReference type="ARBA" id="ARBA00022692"/>
    </source>
</evidence>
<comment type="subcellular location">
    <subcellularLocation>
        <location evidence="1">Cell membrane</location>
        <topology evidence="1">Multi-pass membrane protein</topology>
    </subcellularLocation>
</comment>
<dbReference type="PANTHER" id="PTHR36506">
    <property type="entry name" value="PREFLAGELLIN PEPTIDASE"/>
    <property type="match status" value="1"/>
</dbReference>
<protein>
    <submittedName>
        <fullName evidence="9">Peptidase A24</fullName>
    </submittedName>
    <submittedName>
        <fullName evidence="10">Preflagellin peptidase FlaK</fullName>
        <ecNumber evidence="10">3.4.23.52</ecNumber>
    </submittedName>
</protein>
<evidence type="ECO:0000313" key="10">
    <source>
        <dbReference type="EMBL" id="MBP1954227.1"/>
    </source>
</evidence>
<proteinExistence type="predicted"/>
<dbReference type="OrthoDB" id="19094at2157"/>
<feature type="compositionally biased region" description="Basic and acidic residues" evidence="6">
    <location>
        <begin position="252"/>
        <end position="262"/>
    </location>
</feature>
<dbReference type="InterPro" id="IPR000045">
    <property type="entry name" value="Prepilin_IV_endopep_pep"/>
</dbReference>
<keyword evidence="10" id="KW-0378">Hydrolase</keyword>
<keyword evidence="2" id="KW-1003">Cell membrane</keyword>
<dbReference type="InterPro" id="IPR052218">
    <property type="entry name" value="Preflagellin_Peptidase"/>
</dbReference>
<accession>A0A830FXA2</accession>
<evidence type="ECO:0000256" key="2">
    <source>
        <dbReference type="ARBA" id="ARBA00022475"/>
    </source>
</evidence>
<dbReference type="Gene3D" id="1.20.120.1220">
    <property type="match status" value="1"/>
</dbReference>
<evidence type="ECO:0000313" key="9">
    <source>
        <dbReference type="EMBL" id="GGM58313.1"/>
    </source>
</evidence>
<dbReference type="GO" id="GO:0005886">
    <property type="term" value="C:plasma membrane"/>
    <property type="evidence" value="ECO:0007669"/>
    <property type="project" value="UniProtKB-SubCell"/>
</dbReference>
<keyword evidence="11" id="KW-1185">Reference proteome</keyword>
<organism evidence="9 11">
    <name type="scientific">Halarchaeum rubridurum</name>
    <dbReference type="NCBI Taxonomy" id="489911"/>
    <lineage>
        <taxon>Archaea</taxon>
        <taxon>Methanobacteriati</taxon>
        <taxon>Methanobacteriota</taxon>
        <taxon>Stenosarchaea group</taxon>
        <taxon>Halobacteria</taxon>
        <taxon>Halobacteriales</taxon>
        <taxon>Halobacteriaceae</taxon>
    </lineage>
</organism>
<dbReference type="PANTHER" id="PTHR36506:SF1">
    <property type="entry name" value="PREFLAGELLIN PEPTIDASE"/>
    <property type="match status" value="1"/>
</dbReference>
<keyword evidence="3 7" id="KW-0812">Transmembrane</keyword>
<reference evidence="10" key="3">
    <citation type="submission" date="2021-03" db="EMBL/GenBank/DDBJ databases">
        <title>Genomic Encyclopedia of Type Strains, Phase IV (KMG-IV): sequencing the most valuable type-strain genomes for metagenomic binning, comparative biology and taxonomic classification.</title>
        <authorList>
            <person name="Goeker M."/>
        </authorList>
    </citation>
    <scope>NUCLEOTIDE SEQUENCE</scope>
    <source>
        <strain evidence="10">DSM 22443</strain>
    </source>
</reference>
<feature type="domain" description="Prepilin type IV endopeptidase peptidase" evidence="8">
    <location>
        <begin position="14"/>
        <end position="144"/>
    </location>
</feature>
<evidence type="ECO:0000256" key="7">
    <source>
        <dbReference type="SAM" id="Phobius"/>
    </source>
</evidence>
<feature type="region of interest" description="Disordered" evidence="6">
    <location>
        <begin position="218"/>
        <end position="280"/>
    </location>
</feature>
<feature type="transmembrane region" description="Helical" evidence="7">
    <location>
        <begin position="97"/>
        <end position="113"/>
    </location>
</feature>
<dbReference type="EMBL" id="BMOO01000001">
    <property type="protein sequence ID" value="GGM58313.1"/>
    <property type="molecule type" value="Genomic_DNA"/>
</dbReference>
<dbReference type="EC" id="3.4.23.52" evidence="10"/>
<dbReference type="Pfam" id="PF01478">
    <property type="entry name" value="Peptidase_A24"/>
    <property type="match status" value="1"/>
</dbReference>
<evidence type="ECO:0000259" key="8">
    <source>
        <dbReference type="Pfam" id="PF01478"/>
    </source>
</evidence>
<feature type="transmembrane region" description="Helical" evidence="7">
    <location>
        <begin position="60"/>
        <end position="85"/>
    </location>
</feature>
<reference evidence="9" key="1">
    <citation type="journal article" date="2014" name="Int. J. Syst. Evol. Microbiol.">
        <title>Complete genome sequence of Corynebacterium casei LMG S-19264T (=DSM 44701T), isolated from a smear-ripened cheese.</title>
        <authorList>
            <consortium name="US DOE Joint Genome Institute (JGI-PGF)"/>
            <person name="Walter F."/>
            <person name="Albersmeier A."/>
            <person name="Kalinowski J."/>
            <person name="Ruckert C."/>
        </authorList>
    </citation>
    <scope>NUCLEOTIDE SEQUENCE</scope>
    <source>
        <strain evidence="9">JCM 16108</strain>
    </source>
</reference>
<dbReference type="Proteomes" id="UP000765891">
    <property type="component" value="Unassembled WGS sequence"/>
</dbReference>
<feature type="transmembrane region" description="Helical" evidence="7">
    <location>
        <begin position="325"/>
        <end position="350"/>
    </location>
</feature>
<feature type="transmembrane region" description="Helical" evidence="7">
    <location>
        <begin position="125"/>
        <end position="149"/>
    </location>
</feature>
<evidence type="ECO:0000256" key="6">
    <source>
        <dbReference type="SAM" id="MobiDB-lite"/>
    </source>
</evidence>
<gene>
    <name evidence="9" type="ORF">GCM10009017_05610</name>
    <name evidence="10" type="ORF">J2752_001108</name>
</gene>
<dbReference type="GO" id="GO:0004190">
    <property type="term" value="F:aspartic-type endopeptidase activity"/>
    <property type="evidence" value="ECO:0007669"/>
    <property type="project" value="InterPro"/>
</dbReference>
<keyword evidence="5 7" id="KW-0472">Membrane</keyword>
<feature type="transmembrane region" description="Helical" evidence="7">
    <location>
        <begin position="33"/>
        <end position="54"/>
    </location>
</feature>
<dbReference type="AlphaFoldDB" id="A0A830FXA2"/>
<keyword evidence="4 7" id="KW-1133">Transmembrane helix</keyword>
<evidence type="ECO:0000313" key="11">
    <source>
        <dbReference type="Proteomes" id="UP000614609"/>
    </source>
</evidence>
<sequence length="353" mass="37212">MYATVPDLLRLLAVPTFAYGAYRDIETRRVPDLLWPPLLVLGVVCLAVEGWNAVHAPDAFAFRAFALRTVVSLLVVGGLGAFFYVVPVGFGGADAKALVTISVLLPTYPTYYFDGFVLPLVPTTIRVFALTVLTNALVLGMAYPLYLLAANAARGEVASVMAVGKRIPVERLPVEHGSLLEDRAGTHFTGGLDLDALRMYCRWRGVTLADLRRDGALRDPATLPAEPNDPTDGVVLDGDEASARADGGAATVDERDGSEGRGDGAPGGGDTSATEGDDYDDPWGAAAFLDDIEGSAYGTSPASLREGLDVVTERDAVWITPGTPFFVTLVFGLVVAFAYGDLLFAALGALGLV</sequence>
<dbReference type="EMBL" id="JAGGKO010000001">
    <property type="protein sequence ID" value="MBP1954227.1"/>
    <property type="molecule type" value="Genomic_DNA"/>
</dbReference>
<evidence type="ECO:0000256" key="1">
    <source>
        <dbReference type="ARBA" id="ARBA00004651"/>
    </source>
</evidence>
<evidence type="ECO:0000256" key="4">
    <source>
        <dbReference type="ARBA" id="ARBA00022989"/>
    </source>
</evidence>
<reference evidence="9" key="2">
    <citation type="submission" date="2020-09" db="EMBL/GenBank/DDBJ databases">
        <authorList>
            <person name="Sun Q."/>
            <person name="Ohkuma M."/>
        </authorList>
    </citation>
    <scope>NUCLEOTIDE SEQUENCE</scope>
    <source>
        <strain evidence="9">JCM 16108</strain>
    </source>
</reference>
<evidence type="ECO:0000256" key="5">
    <source>
        <dbReference type="ARBA" id="ARBA00023136"/>
    </source>
</evidence>
<comment type="caution">
    <text evidence="9">The sequence shown here is derived from an EMBL/GenBank/DDBJ whole genome shotgun (WGS) entry which is preliminary data.</text>
</comment>
<dbReference type="RefSeq" id="WP_188869610.1">
    <property type="nucleotide sequence ID" value="NZ_BMOO01000001.1"/>
</dbReference>
<dbReference type="Proteomes" id="UP000614609">
    <property type="component" value="Unassembled WGS sequence"/>
</dbReference>
<name>A0A830FXA2_9EURY</name>